<dbReference type="EMBL" id="KZ451906">
    <property type="protein sequence ID" value="PKA64127.1"/>
    <property type="molecule type" value="Genomic_DNA"/>
</dbReference>
<name>A0A2I0B8L6_9ASPA</name>
<evidence type="ECO:0000313" key="3">
    <source>
        <dbReference type="Proteomes" id="UP000236161"/>
    </source>
</evidence>
<dbReference type="AlphaFoldDB" id="A0A2I0B8L6"/>
<dbReference type="Proteomes" id="UP000236161">
    <property type="component" value="Unassembled WGS sequence"/>
</dbReference>
<gene>
    <name evidence="2" type="ORF">AXF42_Ash005139</name>
</gene>
<feature type="domain" description="Transposase (putative) gypsy type" evidence="1">
    <location>
        <begin position="11"/>
        <end position="72"/>
    </location>
</feature>
<accession>A0A2I0B8L6</accession>
<proteinExistence type="predicted"/>
<dbReference type="Pfam" id="PF04195">
    <property type="entry name" value="Transposase_28"/>
    <property type="match status" value="1"/>
</dbReference>
<protein>
    <recommendedName>
        <fullName evidence="1">Transposase (putative) gypsy type domain-containing protein</fullName>
    </recommendedName>
</protein>
<evidence type="ECO:0000259" key="1">
    <source>
        <dbReference type="Pfam" id="PF04195"/>
    </source>
</evidence>
<dbReference type="InterPro" id="IPR007321">
    <property type="entry name" value="Transposase_28"/>
</dbReference>
<sequence>MRPPEGKVAVCLHHLRGGMFLPFQPEFVNVLNYFGIVPMQLPPNAVTMIYCLAKELRRRQIPWDVEIFKAVFRWEVNPRLRGCFVLKGRFCQVFKVRDTGFADWYKRFFFAALRGVRFGEPRRVREERFLGEGVGFEDPHFREVDEIRKCVHDAEDYLRDLELEVRLYTGESWQFSCFPLLFSFFGDANPVLPVWCFRSARARVGVVPAPADRKQKGSPRSCGALASSGEEEARCIRRSGRREFGGASIT</sequence>
<reference evidence="2 3" key="1">
    <citation type="journal article" date="2017" name="Nature">
        <title>The Apostasia genome and the evolution of orchids.</title>
        <authorList>
            <person name="Zhang G.Q."/>
            <person name="Liu K.W."/>
            <person name="Li Z."/>
            <person name="Lohaus R."/>
            <person name="Hsiao Y.Y."/>
            <person name="Niu S.C."/>
            <person name="Wang J.Y."/>
            <person name="Lin Y.C."/>
            <person name="Xu Q."/>
            <person name="Chen L.J."/>
            <person name="Yoshida K."/>
            <person name="Fujiwara S."/>
            <person name="Wang Z.W."/>
            <person name="Zhang Y.Q."/>
            <person name="Mitsuda N."/>
            <person name="Wang M."/>
            <person name="Liu G.H."/>
            <person name="Pecoraro L."/>
            <person name="Huang H.X."/>
            <person name="Xiao X.J."/>
            <person name="Lin M."/>
            <person name="Wu X.Y."/>
            <person name="Wu W.L."/>
            <person name="Chen Y.Y."/>
            <person name="Chang S.B."/>
            <person name="Sakamoto S."/>
            <person name="Ohme-Takagi M."/>
            <person name="Yagi M."/>
            <person name="Zeng S.J."/>
            <person name="Shen C.Y."/>
            <person name="Yeh C.M."/>
            <person name="Luo Y.B."/>
            <person name="Tsai W.C."/>
            <person name="Van de Peer Y."/>
            <person name="Liu Z.J."/>
        </authorList>
    </citation>
    <scope>NUCLEOTIDE SEQUENCE [LARGE SCALE GENOMIC DNA]</scope>
    <source>
        <strain evidence="3">cv. Shenzhen</strain>
        <tissue evidence="2">Stem</tissue>
    </source>
</reference>
<evidence type="ECO:0000313" key="2">
    <source>
        <dbReference type="EMBL" id="PKA64127.1"/>
    </source>
</evidence>
<keyword evidence="3" id="KW-1185">Reference proteome</keyword>
<organism evidence="2 3">
    <name type="scientific">Apostasia shenzhenica</name>
    <dbReference type="NCBI Taxonomy" id="1088818"/>
    <lineage>
        <taxon>Eukaryota</taxon>
        <taxon>Viridiplantae</taxon>
        <taxon>Streptophyta</taxon>
        <taxon>Embryophyta</taxon>
        <taxon>Tracheophyta</taxon>
        <taxon>Spermatophyta</taxon>
        <taxon>Magnoliopsida</taxon>
        <taxon>Liliopsida</taxon>
        <taxon>Asparagales</taxon>
        <taxon>Orchidaceae</taxon>
        <taxon>Apostasioideae</taxon>
        <taxon>Apostasia</taxon>
    </lineage>
</organism>